<name>A0A098GEJ3_LEGMI</name>
<dbReference type="InterPro" id="IPR034279">
    <property type="entry name" value="CuRO_3_CopA"/>
</dbReference>
<dbReference type="Pfam" id="PF07731">
    <property type="entry name" value="Cu-oxidase_2"/>
    <property type="match status" value="1"/>
</dbReference>
<keyword evidence="1" id="KW-0479">Metal-binding</keyword>
<dbReference type="Gene3D" id="2.60.40.420">
    <property type="entry name" value="Cupredoxins - blue copper proteins"/>
    <property type="match status" value="3"/>
</dbReference>
<evidence type="ECO:0000313" key="9">
    <source>
        <dbReference type="Proteomes" id="UP000182998"/>
    </source>
</evidence>
<keyword evidence="9" id="KW-1185">Reference proteome</keyword>
<accession>A0A098GEJ3</accession>
<dbReference type="KEGG" id="tmc:LMI_1080"/>
<evidence type="ECO:0000259" key="5">
    <source>
        <dbReference type="Pfam" id="PF07732"/>
    </source>
</evidence>
<dbReference type="InterPro" id="IPR008972">
    <property type="entry name" value="Cupredoxin"/>
</dbReference>
<dbReference type="PROSITE" id="PS00079">
    <property type="entry name" value="MULTICOPPER_OXIDASE1"/>
    <property type="match status" value="1"/>
</dbReference>
<feature type="domain" description="Plastocyanin-like" evidence="3">
    <location>
        <begin position="208"/>
        <end position="304"/>
    </location>
</feature>
<dbReference type="STRING" id="451.B6N58_10100"/>
<dbReference type="GO" id="GO:0016491">
    <property type="term" value="F:oxidoreductase activity"/>
    <property type="evidence" value="ECO:0007669"/>
    <property type="project" value="UniProtKB-KW"/>
</dbReference>
<organism evidence="6 8">
    <name type="scientific">Legionella micdadei</name>
    <name type="common">Tatlockia micdadei</name>
    <dbReference type="NCBI Taxonomy" id="451"/>
    <lineage>
        <taxon>Bacteria</taxon>
        <taxon>Pseudomonadati</taxon>
        <taxon>Pseudomonadota</taxon>
        <taxon>Gammaproteobacteria</taxon>
        <taxon>Legionellales</taxon>
        <taxon>Legionellaceae</taxon>
        <taxon>Legionella</taxon>
    </lineage>
</organism>
<dbReference type="InterPro" id="IPR002355">
    <property type="entry name" value="Cu_oxidase_Cu_BS"/>
</dbReference>
<reference evidence="8" key="2">
    <citation type="submission" date="2014-09" db="EMBL/GenBank/DDBJ databases">
        <authorList>
            <person name="Gomez-Valero L."/>
        </authorList>
    </citation>
    <scope>NUCLEOTIDE SEQUENCE [LARGE SCALE GENOMIC DNA]</scope>
    <source>
        <strain evidence="8">ATCC33218</strain>
    </source>
</reference>
<feature type="domain" description="Plastocyanin-like" evidence="4">
    <location>
        <begin position="357"/>
        <end position="466"/>
    </location>
</feature>
<dbReference type="PATRIC" id="fig|451.8.peg.183"/>
<dbReference type="HOGENOM" id="CLU_009100_6_0_6"/>
<dbReference type="InterPro" id="IPR011707">
    <property type="entry name" value="Cu-oxidase-like_N"/>
</dbReference>
<evidence type="ECO:0000256" key="1">
    <source>
        <dbReference type="ARBA" id="ARBA00022723"/>
    </source>
</evidence>
<evidence type="ECO:0000313" key="7">
    <source>
        <dbReference type="EMBL" id="SCY72267.1"/>
    </source>
</evidence>
<reference evidence="7 9" key="3">
    <citation type="submission" date="2016-10" db="EMBL/GenBank/DDBJ databases">
        <authorList>
            <person name="Varghese N."/>
            <person name="Submissions S."/>
        </authorList>
    </citation>
    <scope>NUCLEOTIDE SEQUENCE [LARGE SCALE GENOMIC DNA]</scope>
    <source>
        <strain evidence="7 9">ATCC 33218</strain>
    </source>
</reference>
<dbReference type="GO" id="GO:0005507">
    <property type="term" value="F:copper ion binding"/>
    <property type="evidence" value="ECO:0007669"/>
    <property type="project" value="InterPro"/>
</dbReference>
<dbReference type="InterPro" id="IPR045087">
    <property type="entry name" value="Cu-oxidase_fam"/>
</dbReference>
<feature type="domain" description="Plastocyanin-like" evidence="5">
    <location>
        <begin position="67"/>
        <end position="150"/>
    </location>
</feature>
<dbReference type="PANTHER" id="PTHR11709">
    <property type="entry name" value="MULTI-COPPER OXIDASE"/>
    <property type="match status" value="1"/>
</dbReference>
<evidence type="ECO:0000313" key="6">
    <source>
        <dbReference type="EMBL" id="CEG60395.1"/>
    </source>
</evidence>
<keyword evidence="2" id="KW-0560">Oxidoreductase</keyword>
<dbReference type="Proteomes" id="UP000182998">
    <property type="component" value="Unassembled WGS sequence"/>
</dbReference>
<protein>
    <submittedName>
        <fullName evidence="6 7">Multicopper oxidase</fullName>
    </submittedName>
</protein>
<sequence>MDSKFILKINKHVFGVLMIIPFMLYGASAENQPITLNVVSEPIRVNDKQSSVFNIRQPNGKAGFEGVKGQEFNVLVVNKTNVPIVIHWHGLIDPNNQDGVPYVTQLPIPVGGKQHYRFKLVQAGTFWMHSHEELQVQKLMAAPLIIHDPAQRKMADQEAVVMLQDFTFRNPLQIYEELRHKHPMAMGMGGAGMDMKNRVMKMDLNDVKFDAYLANRRTLKNPEIIRVKPGSILRLRLVNASASTNYWIYTGKLSGKAIAVDGAAVKPLISEQFELALANRLDILLTIPEGEGAYPILAQPEGTNSQTGVILATPGSKIPQLSEKANTTAPALTNAQEYQFKALNPLSKKTVDKVLTYKLEGDMKTYVWKINNEVWPKVTPFLIEKGQRVEIEYINLSGMAHPMHFHGHVFEVTGINGKPIEDGPLHDTVLILPNSSMKLQFDADNPGIWFMHCHILYHAKGGMDTTINYRNYPEPDFYKKLISSGIEE</sequence>
<keyword evidence="7" id="KW-0131">Cell cycle</keyword>
<keyword evidence="7" id="KW-0946">Virion</keyword>
<keyword evidence="7" id="KW-0132">Cell division</keyword>
<dbReference type="PROSITE" id="PS00080">
    <property type="entry name" value="MULTICOPPER_OXIDASE2"/>
    <property type="match status" value="1"/>
</dbReference>
<dbReference type="AlphaFoldDB" id="A0A098GEJ3"/>
<dbReference type="GO" id="GO:0051301">
    <property type="term" value="P:cell division"/>
    <property type="evidence" value="ECO:0007669"/>
    <property type="project" value="UniProtKB-KW"/>
</dbReference>
<proteinExistence type="predicted"/>
<dbReference type="EMBL" id="FMVN01000015">
    <property type="protein sequence ID" value="SCY72267.1"/>
    <property type="molecule type" value="Genomic_DNA"/>
</dbReference>
<dbReference type="InterPro" id="IPR033138">
    <property type="entry name" value="Cu_oxidase_CS"/>
</dbReference>
<evidence type="ECO:0000259" key="3">
    <source>
        <dbReference type="Pfam" id="PF00394"/>
    </source>
</evidence>
<dbReference type="RefSeq" id="WP_052679457.1">
    <property type="nucleotide sequence ID" value="NZ_CP020614.1"/>
</dbReference>
<reference evidence="6" key="1">
    <citation type="submission" date="2014-09" db="EMBL/GenBank/DDBJ databases">
        <authorList>
            <person name="GOMEZ-VALERO Laura"/>
        </authorList>
    </citation>
    <scope>NUCLEOTIDE SEQUENCE</scope>
    <source>
        <strain evidence="6">ATCC33218</strain>
    </source>
</reference>
<dbReference type="CDD" id="cd13865">
    <property type="entry name" value="CuRO_1_LCC_like_3"/>
    <property type="match status" value="1"/>
</dbReference>
<evidence type="ECO:0000259" key="4">
    <source>
        <dbReference type="Pfam" id="PF07731"/>
    </source>
</evidence>
<dbReference type="Proteomes" id="UP000032414">
    <property type="component" value="Chromosome I"/>
</dbReference>
<dbReference type="CDD" id="cd13896">
    <property type="entry name" value="CuRO_3_CopA"/>
    <property type="match status" value="1"/>
</dbReference>
<dbReference type="InterPro" id="IPR001117">
    <property type="entry name" value="Cu-oxidase_2nd"/>
</dbReference>
<evidence type="ECO:0000256" key="2">
    <source>
        <dbReference type="ARBA" id="ARBA00023002"/>
    </source>
</evidence>
<gene>
    <name evidence="6" type="primary">cueO</name>
    <name evidence="6" type="ORF">LMI_1080</name>
    <name evidence="7" type="ORF">SAMN02982997_02651</name>
</gene>
<dbReference type="InterPro" id="IPR011706">
    <property type="entry name" value="Cu-oxidase_C"/>
</dbReference>
<keyword evidence="7" id="KW-0167">Capsid protein</keyword>
<dbReference type="Pfam" id="PF00394">
    <property type="entry name" value="Cu-oxidase"/>
    <property type="match status" value="1"/>
</dbReference>
<dbReference type="Pfam" id="PF07732">
    <property type="entry name" value="Cu-oxidase_3"/>
    <property type="match status" value="1"/>
</dbReference>
<dbReference type="EMBL" id="LN614830">
    <property type="protein sequence ID" value="CEG60395.1"/>
    <property type="molecule type" value="Genomic_DNA"/>
</dbReference>
<dbReference type="SUPFAM" id="SSF49503">
    <property type="entry name" value="Cupredoxins"/>
    <property type="match status" value="3"/>
</dbReference>
<evidence type="ECO:0000313" key="8">
    <source>
        <dbReference type="Proteomes" id="UP000032414"/>
    </source>
</evidence>